<reference evidence="2 3" key="1">
    <citation type="submission" date="2019-11" db="EMBL/GenBank/DDBJ databases">
        <title>Type strains purchased from KCTC, JCM and DSMZ.</title>
        <authorList>
            <person name="Lu H."/>
        </authorList>
    </citation>
    <scope>NUCLEOTIDE SEQUENCE [LARGE SCALE GENOMIC DNA]</scope>
    <source>
        <strain evidence="2 3">KCTC 22382</strain>
    </source>
</reference>
<evidence type="ECO:0000256" key="1">
    <source>
        <dbReference type="SAM" id="Coils"/>
    </source>
</evidence>
<dbReference type="RefSeq" id="WP_155468033.1">
    <property type="nucleotide sequence ID" value="NZ_WNKY01000064.1"/>
</dbReference>
<name>A0A6L6PTV0_9BURK</name>
<accession>A0A6L6PTV0</accession>
<sequence>MALPELTLIRAVNPTLPPLFARLPDTLFKPLASLNHERYWSILARLHRNRFGPDAPLPPSDGFPIRDIISDIERELDDSDAWEVEDGCAPAANLNAHANMIFNRLVDTEWLRRGRHGAEKVVTMSPAISHFLNLLMQFAESGPIYVSGKINSIFGLITMVESEEASGDTLIEAAQQARNLLEHIRNTSTIIRDLMESLSKEPTPSKYLSKFFSDYIERVFIGDYRELRTREHPLSKRQQILRTVEGIDESQSERARLIQWYEQKQFPGDIARAERQYERDLHRLRELARIDEYLDRLDDEIRRANRRALAYLDYSVRTVRPIGQLINAAIASINSGTLLLMSDPFAAGGMINGMNLAMPRKLTKRLPPSKLRKALPAPEDIARAHLMQRARDARAMTPPKLTAFLLRQLDEKYQVGSAELEINAVPDGRAYQTLATVSVAMGTQSPALQKDVRSMVPGFHVIPQSVSEEAHAFISGKSFLVSRKNINKEIES</sequence>
<dbReference type="Pfam" id="PF18982">
    <property type="entry name" value="JetA"/>
    <property type="match status" value="1"/>
</dbReference>
<keyword evidence="3" id="KW-1185">Reference proteome</keyword>
<feature type="coiled-coil region" evidence="1">
    <location>
        <begin position="270"/>
        <end position="307"/>
    </location>
</feature>
<protein>
    <submittedName>
        <fullName evidence="2">Uncharacterized protein</fullName>
    </submittedName>
</protein>
<evidence type="ECO:0000313" key="2">
    <source>
        <dbReference type="EMBL" id="MTV41675.1"/>
    </source>
</evidence>
<dbReference type="OrthoDB" id="8038184at2"/>
<comment type="caution">
    <text evidence="2">The sequence shown here is derived from an EMBL/GenBank/DDBJ whole genome shotgun (WGS) entry which is preliminary data.</text>
</comment>
<dbReference type="AlphaFoldDB" id="A0A6L6PTV0"/>
<proteinExistence type="predicted"/>
<evidence type="ECO:0000313" key="3">
    <source>
        <dbReference type="Proteomes" id="UP000475582"/>
    </source>
</evidence>
<dbReference type="Proteomes" id="UP000475582">
    <property type="component" value="Unassembled WGS sequence"/>
</dbReference>
<organism evidence="2 3">
    <name type="scientific">Duganella radicis</name>
    <dbReference type="NCBI Taxonomy" id="551988"/>
    <lineage>
        <taxon>Bacteria</taxon>
        <taxon>Pseudomonadati</taxon>
        <taxon>Pseudomonadota</taxon>
        <taxon>Betaproteobacteria</taxon>
        <taxon>Burkholderiales</taxon>
        <taxon>Oxalobacteraceae</taxon>
        <taxon>Telluria group</taxon>
        <taxon>Duganella</taxon>
    </lineage>
</organism>
<dbReference type="InterPro" id="IPR043773">
    <property type="entry name" value="JetA"/>
</dbReference>
<gene>
    <name evidence="2" type="ORF">GM676_29400</name>
</gene>
<keyword evidence="1" id="KW-0175">Coiled coil</keyword>
<dbReference type="EMBL" id="WNKY01000064">
    <property type="protein sequence ID" value="MTV41675.1"/>
    <property type="molecule type" value="Genomic_DNA"/>
</dbReference>